<feature type="transmembrane region" description="Helical" evidence="1">
    <location>
        <begin position="217"/>
        <end position="238"/>
    </location>
</feature>
<keyword evidence="1" id="KW-0472">Membrane</keyword>
<feature type="transmembrane region" description="Helical" evidence="1">
    <location>
        <begin position="36"/>
        <end position="54"/>
    </location>
</feature>
<evidence type="ECO:0000313" key="3">
    <source>
        <dbReference type="Proteomes" id="UP000316714"/>
    </source>
</evidence>
<keyword evidence="3" id="KW-1185">Reference proteome</keyword>
<dbReference type="EMBL" id="SIHJ01000001">
    <property type="protein sequence ID" value="TWT37966.1"/>
    <property type="molecule type" value="Genomic_DNA"/>
</dbReference>
<gene>
    <name evidence="2" type="ORF">KOR34_29320</name>
</gene>
<comment type="caution">
    <text evidence="2">The sequence shown here is derived from an EMBL/GenBank/DDBJ whole genome shotgun (WGS) entry which is preliminary data.</text>
</comment>
<dbReference type="Proteomes" id="UP000316714">
    <property type="component" value="Unassembled WGS sequence"/>
</dbReference>
<dbReference type="OrthoDB" id="257620at2"/>
<feature type="transmembrane region" description="Helical" evidence="1">
    <location>
        <begin position="6"/>
        <end position="24"/>
    </location>
</feature>
<evidence type="ECO:0000256" key="1">
    <source>
        <dbReference type="SAM" id="Phobius"/>
    </source>
</evidence>
<dbReference type="RefSeq" id="WP_146565263.1">
    <property type="nucleotide sequence ID" value="NZ_SIHJ01000001.1"/>
</dbReference>
<dbReference type="AlphaFoldDB" id="A0A5C5VH74"/>
<keyword evidence="1" id="KW-1133">Transmembrane helix</keyword>
<feature type="transmembrane region" description="Helical" evidence="1">
    <location>
        <begin position="247"/>
        <end position="267"/>
    </location>
</feature>
<feature type="transmembrane region" description="Helical" evidence="1">
    <location>
        <begin position="93"/>
        <end position="111"/>
    </location>
</feature>
<feature type="transmembrane region" description="Helical" evidence="1">
    <location>
        <begin position="131"/>
        <end position="152"/>
    </location>
</feature>
<organism evidence="2 3">
    <name type="scientific">Posidoniimonas corsicana</name>
    <dbReference type="NCBI Taxonomy" id="1938618"/>
    <lineage>
        <taxon>Bacteria</taxon>
        <taxon>Pseudomonadati</taxon>
        <taxon>Planctomycetota</taxon>
        <taxon>Planctomycetia</taxon>
        <taxon>Pirellulales</taxon>
        <taxon>Lacipirellulaceae</taxon>
        <taxon>Posidoniimonas</taxon>
    </lineage>
</organism>
<accession>A0A5C5VH74</accession>
<feature type="transmembrane region" description="Helical" evidence="1">
    <location>
        <begin position="69"/>
        <end position="86"/>
    </location>
</feature>
<protein>
    <submittedName>
        <fullName evidence="2">Cytochrome C assembly protein</fullName>
    </submittedName>
</protein>
<reference evidence="2 3" key="1">
    <citation type="submission" date="2019-02" db="EMBL/GenBank/DDBJ databases">
        <title>Deep-cultivation of Planctomycetes and their phenomic and genomic characterization uncovers novel biology.</title>
        <authorList>
            <person name="Wiegand S."/>
            <person name="Jogler M."/>
            <person name="Boedeker C."/>
            <person name="Pinto D."/>
            <person name="Vollmers J."/>
            <person name="Rivas-Marin E."/>
            <person name="Kohn T."/>
            <person name="Peeters S.H."/>
            <person name="Heuer A."/>
            <person name="Rast P."/>
            <person name="Oberbeckmann S."/>
            <person name="Bunk B."/>
            <person name="Jeske O."/>
            <person name="Meyerdierks A."/>
            <person name="Storesund J.E."/>
            <person name="Kallscheuer N."/>
            <person name="Luecker S."/>
            <person name="Lage O.M."/>
            <person name="Pohl T."/>
            <person name="Merkel B.J."/>
            <person name="Hornburger P."/>
            <person name="Mueller R.-W."/>
            <person name="Bruemmer F."/>
            <person name="Labrenz M."/>
            <person name="Spormann A.M."/>
            <person name="Op Den Camp H."/>
            <person name="Overmann J."/>
            <person name="Amann R."/>
            <person name="Jetten M.S.M."/>
            <person name="Mascher T."/>
            <person name="Medema M.H."/>
            <person name="Devos D.P."/>
            <person name="Kaster A.-K."/>
            <person name="Ovreas L."/>
            <person name="Rohde M."/>
            <person name="Galperin M.Y."/>
            <person name="Jogler C."/>
        </authorList>
    </citation>
    <scope>NUCLEOTIDE SEQUENCE [LARGE SCALE GENOMIC DNA]</scope>
    <source>
        <strain evidence="2 3">KOR34</strain>
    </source>
</reference>
<name>A0A5C5VH74_9BACT</name>
<keyword evidence="1" id="KW-0812">Transmembrane</keyword>
<proteinExistence type="predicted"/>
<sequence>MNLSETTTFCFVASYAVALSLEVVSLARRFGWHRLVLLGFAVAGVFAHVTYLTVQSRGAETPLSSPSDWASVSALALACVYLFATFTAPRQSIGLFLLPLVLALIGVAGVASDRPISADRATDFWGSAHGLLLVLATVAVIVGFLAGVMYLIQSWRLKHNLPSRGAFRLPSLEVLEHLNARALGVSAVLVAGGFGSGLVLARLRLAGNGGSIWTDPLVISLTVMLLWLIAAELFRWLYPSARQGRKVAYLTVASFGFLLIVLASLLWTGSSHAAQGEAPQPPRQTL</sequence>
<evidence type="ECO:0000313" key="2">
    <source>
        <dbReference type="EMBL" id="TWT37966.1"/>
    </source>
</evidence>
<feature type="transmembrane region" description="Helical" evidence="1">
    <location>
        <begin position="182"/>
        <end position="205"/>
    </location>
</feature>